<comment type="caution">
    <text evidence="6">The sequence shown here is derived from an EMBL/GenBank/DDBJ whole genome shotgun (WGS) entry which is preliminary data.</text>
</comment>
<evidence type="ECO:0000256" key="5">
    <source>
        <dbReference type="RuleBase" id="RU000461"/>
    </source>
</evidence>
<keyword evidence="5" id="KW-0503">Monooxygenase</keyword>
<dbReference type="Proteomes" id="UP000265703">
    <property type="component" value="Unassembled WGS sequence"/>
</dbReference>
<dbReference type="PROSITE" id="PS00086">
    <property type="entry name" value="CYTOCHROME_P450"/>
    <property type="match status" value="1"/>
</dbReference>
<evidence type="ECO:0000256" key="3">
    <source>
        <dbReference type="ARBA" id="ARBA00023004"/>
    </source>
</evidence>
<accession>A0A397SQE0</accession>
<dbReference type="OrthoDB" id="1470350at2759"/>
<dbReference type="Pfam" id="PF00067">
    <property type="entry name" value="p450"/>
    <property type="match status" value="1"/>
</dbReference>
<evidence type="ECO:0000256" key="4">
    <source>
        <dbReference type="PIRSR" id="PIRSR602401-1"/>
    </source>
</evidence>
<dbReference type="PRINTS" id="PR00385">
    <property type="entry name" value="P450"/>
</dbReference>
<dbReference type="InterPro" id="IPR050196">
    <property type="entry name" value="Cytochrome_P450_Monoox"/>
</dbReference>
<evidence type="ECO:0000313" key="6">
    <source>
        <dbReference type="EMBL" id="RIA85061.1"/>
    </source>
</evidence>
<keyword evidence="2 4" id="KW-0479">Metal-binding</keyword>
<keyword evidence="7" id="KW-1185">Reference proteome</keyword>
<gene>
    <name evidence="6" type="ORF">C1645_831353</name>
</gene>
<protein>
    <submittedName>
        <fullName evidence="6">Cytochrome P450</fullName>
    </submittedName>
</protein>
<comment type="cofactor">
    <cofactor evidence="4">
        <name>heme</name>
        <dbReference type="ChEBI" id="CHEBI:30413"/>
    </cofactor>
</comment>
<dbReference type="InterPro" id="IPR001128">
    <property type="entry name" value="Cyt_P450"/>
</dbReference>
<dbReference type="GO" id="GO:0004497">
    <property type="term" value="F:monooxygenase activity"/>
    <property type="evidence" value="ECO:0007669"/>
    <property type="project" value="UniProtKB-KW"/>
</dbReference>
<keyword evidence="4 5" id="KW-0349">Heme</keyword>
<dbReference type="GO" id="GO:0005506">
    <property type="term" value="F:iron ion binding"/>
    <property type="evidence" value="ECO:0007669"/>
    <property type="project" value="InterPro"/>
</dbReference>
<keyword evidence="5" id="KW-0560">Oxidoreductase</keyword>
<dbReference type="STRING" id="658196.A0A397SQE0"/>
<proteinExistence type="inferred from homology"/>
<dbReference type="GO" id="GO:0020037">
    <property type="term" value="F:heme binding"/>
    <property type="evidence" value="ECO:0007669"/>
    <property type="project" value="InterPro"/>
</dbReference>
<name>A0A397SQE0_9GLOM</name>
<dbReference type="InterPro" id="IPR036396">
    <property type="entry name" value="Cyt_P450_sf"/>
</dbReference>
<dbReference type="PANTHER" id="PTHR24291:SF201">
    <property type="entry name" value="CYTOCHROME P450, FAMILY 4, SUBFAMILY B, POLYPEPTIDE 7"/>
    <property type="match status" value="1"/>
</dbReference>
<dbReference type="GO" id="GO:0016705">
    <property type="term" value="F:oxidoreductase activity, acting on paired donors, with incorporation or reduction of molecular oxygen"/>
    <property type="evidence" value="ECO:0007669"/>
    <property type="project" value="InterPro"/>
</dbReference>
<dbReference type="AlphaFoldDB" id="A0A397SQE0"/>
<reference evidence="6 7" key="1">
    <citation type="submission" date="2018-06" db="EMBL/GenBank/DDBJ databases">
        <title>Comparative genomics reveals the genomic features of Rhizophagus irregularis, R. cerebriforme, R. diaphanum and Gigaspora rosea, and their symbiotic lifestyle signature.</title>
        <authorList>
            <person name="Morin E."/>
            <person name="San Clemente H."/>
            <person name="Chen E.C.H."/>
            <person name="De La Providencia I."/>
            <person name="Hainaut M."/>
            <person name="Kuo A."/>
            <person name="Kohler A."/>
            <person name="Murat C."/>
            <person name="Tang N."/>
            <person name="Roy S."/>
            <person name="Loubradou J."/>
            <person name="Henrissat B."/>
            <person name="Grigoriev I.V."/>
            <person name="Corradi N."/>
            <person name="Roux C."/>
            <person name="Martin F.M."/>
        </authorList>
    </citation>
    <scope>NUCLEOTIDE SEQUENCE [LARGE SCALE GENOMIC DNA]</scope>
    <source>
        <strain evidence="6 7">DAOM 227022</strain>
    </source>
</reference>
<comment type="similarity">
    <text evidence="1 5">Belongs to the cytochrome P450 family.</text>
</comment>
<dbReference type="PRINTS" id="PR00463">
    <property type="entry name" value="EP450I"/>
</dbReference>
<dbReference type="SUPFAM" id="SSF48264">
    <property type="entry name" value="Cytochrome P450"/>
    <property type="match status" value="1"/>
</dbReference>
<organism evidence="6 7">
    <name type="scientific">Glomus cerebriforme</name>
    <dbReference type="NCBI Taxonomy" id="658196"/>
    <lineage>
        <taxon>Eukaryota</taxon>
        <taxon>Fungi</taxon>
        <taxon>Fungi incertae sedis</taxon>
        <taxon>Mucoromycota</taxon>
        <taxon>Glomeromycotina</taxon>
        <taxon>Glomeromycetes</taxon>
        <taxon>Glomerales</taxon>
        <taxon>Glomeraceae</taxon>
        <taxon>Glomus</taxon>
    </lineage>
</organism>
<evidence type="ECO:0000256" key="2">
    <source>
        <dbReference type="ARBA" id="ARBA00022723"/>
    </source>
</evidence>
<dbReference type="InterPro" id="IPR002401">
    <property type="entry name" value="Cyt_P450_E_grp-I"/>
</dbReference>
<dbReference type="PANTHER" id="PTHR24291">
    <property type="entry name" value="CYTOCHROME P450 FAMILY 4"/>
    <property type="match status" value="1"/>
</dbReference>
<dbReference type="Gene3D" id="1.10.630.10">
    <property type="entry name" value="Cytochrome P450"/>
    <property type="match status" value="1"/>
</dbReference>
<evidence type="ECO:0000256" key="1">
    <source>
        <dbReference type="ARBA" id="ARBA00010617"/>
    </source>
</evidence>
<feature type="binding site" description="axial binding residue" evidence="4">
    <location>
        <position position="143"/>
    </location>
    <ligand>
        <name>heme</name>
        <dbReference type="ChEBI" id="CHEBI:30413"/>
    </ligand>
    <ligandPart>
        <name>Fe</name>
        <dbReference type="ChEBI" id="CHEBI:18248"/>
    </ligandPart>
</feature>
<dbReference type="InterPro" id="IPR017972">
    <property type="entry name" value="Cyt_P450_CS"/>
</dbReference>
<evidence type="ECO:0000313" key="7">
    <source>
        <dbReference type="Proteomes" id="UP000265703"/>
    </source>
</evidence>
<sequence length="201" mass="23209">MFLTSGYLTTGVAISWTIFCITQDRDVQTKIQNEIDHVLKGRLPLYHDLLNLDYLTQVVKESLRLCPPIPFLSRYLTKNINLETSDDPLNLLAGTVILYPLTSIHEDEIITRNSKKFDPSRFSSNQFNIPYSHCPFGFGERICPAEKLSMIEIKLMVCLIMQRFHVELAMPLSKVSRDEKFILMARNDIYIKLVPRKGVEE</sequence>
<keyword evidence="3 4" id="KW-0408">Iron</keyword>
<dbReference type="EMBL" id="QKYT01000450">
    <property type="protein sequence ID" value="RIA85061.1"/>
    <property type="molecule type" value="Genomic_DNA"/>
</dbReference>